<reference evidence="2" key="1">
    <citation type="submission" date="2021-03" db="EMBL/GenBank/DDBJ databases">
        <title>Comparative genomics and phylogenomic investigation of the class Geoglossomycetes provide insights into ecological specialization and systematics.</title>
        <authorList>
            <person name="Melie T."/>
            <person name="Pirro S."/>
            <person name="Miller A.N."/>
            <person name="Quandt A."/>
        </authorList>
    </citation>
    <scope>NUCLEOTIDE SEQUENCE</scope>
    <source>
        <strain evidence="2">CAQ_001_2017</strain>
    </source>
</reference>
<proteinExistence type="predicted"/>
<evidence type="ECO:0000256" key="1">
    <source>
        <dbReference type="SAM" id="MobiDB-lite"/>
    </source>
</evidence>
<organism evidence="2 3">
    <name type="scientific">Trichoglossum hirsutum</name>
    <dbReference type="NCBI Taxonomy" id="265104"/>
    <lineage>
        <taxon>Eukaryota</taxon>
        <taxon>Fungi</taxon>
        <taxon>Dikarya</taxon>
        <taxon>Ascomycota</taxon>
        <taxon>Pezizomycotina</taxon>
        <taxon>Geoglossomycetes</taxon>
        <taxon>Geoglossales</taxon>
        <taxon>Geoglossaceae</taxon>
        <taxon>Trichoglossum</taxon>
    </lineage>
</organism>
<feature type="region of interest" description="Disordered" evidence="1">
    <location>
        <begin position="214"/>
        <end position="242"/>
    </location>
</feature>
<feature type="region of interest" description="Disordered" evidence="1">
    <location>
        <begin position="1"/>
        <end position="43"/>
    </location>
</feature>
<name>A0A9P8LC07_9PEZI</name>
<evidence type="ECO:0000313" key="2">
    <source>
        <dbReference type="EMBL" id="KAH0559703.1"/>
    </source>
</evidence>
<sequence>MVTNERQRQYAIETRKSIGTGPNKRKISETETPARHCPSGPSDHDFNADVDEALFQHSSRPSGGVFTDGMGDDPCPGVADLGLISGLPQADWNVLVATVQEHFRYGHPGGKGCSTQCVNQFFHNVFLKDMGYLEKSKWSRAVSEEAGVEAKQEFAHEIVRGLFSAVARNLDENSQQNTPVKQHNQKKRKVAIPTLNSISTRASDCQRQRDLPQHTLAPSSHEAGTQTLTPPESSDLPDAAASSEDVRLQINIMKNEDRQHPPFHIYSKGCPDYESLCQSALRNTSRGAEFHIQALLATGLTPVSDDTGYASALEAVRKTVWMDGELKVLVFLS</sequence>
<feature type="compositionally biased region" description="Polar residues" evidence="1">
    <location>
        <begin position="173"/>
        <end position="182"/>
    </location>
</feature>
<dbReference type="Proteomes" id="UP000750711">
    <property type="component" value="Unassembled WGS sequence"/>
</dbReference>
<protein>
    <submittedName>
        <fullName evidence="2">Uncharacterized protein</fullName>
    </submittedName>
</protein>
<feature type="compositionally biased region" description="Basic and acidic residues" evidence="1">
    <location>
        <begin position="1"/>
        <end position="16"/>
    </location>
</feature>
<dbReference type="EMBL" id="JAGHQM010000539">
    <property type="protein sequence ID" value="KAH0559703.1"/>
    <property type="molecule type" value="Genomic_DNA"/>
</dbReference>
<accession>A0A9P8LC07</accession>
<dbReference type="AlphaFoldDB" id="A0A9P8LC07"/>
<evidence type="ECO:0000313" key="3">
    <source>
        <dbReference type="Proteomes" id="UP000750711"/>
    </source>
</evidence>
<comment type="caution">
    <text evidence="2">The sequence shown here is derived from an EMBL/GenBank/DDBJ whole genome shotgun (WGS) entry which is preliminary data.</text>
</comment>
<gene>
    <name evidence="2" type="ORF">GP486_003788</name>
</gene>
<feature type="region of interest" description="Disordered" evidence="1">
    <location>
        <begin position="173"/>
        <end position="193"/>
    </location>
</feature>
<feature type="compositionally biased region" description="Polar residues" evidence="1">
    <location>
        <begin position="216"/>
        <end position="232"/>
    </location>
</feature>
<keyword evidence="3" id="KW-1185">Reference proteome</keyword>